<sequence>MRPAFWANLIVDGERPSSFWQSVSNAKNDSLVYLTGAATNRTFHSSLFPVEVFKSVHQTCGECRLVKYGNGLYAVRGQEWLDAKGNRLSASETDAIKKNFAAIASSVEQGDIPKRNGETLEATIGRVTQRRALAYDLECDQ</sequence>
<gene>
    <name evidence="1" type="ORF">K649_07940</name>
</gene>
<evidence type="ECO:0000313" key="2">
    <source>
        <dbReference type="Proteomes" id="UP000013026"/>
    </source>
</evidence>
<accession>M9XE74</accession>
<dbReference type="STRING" id="504728.K649_07940"/>
<dbReference type="Proteomes" id="UP000013026">
    <property type="component" value="Chromosome"/>
</dbReference>
<proteinExistence type="predicted"/>
<evidence type="ECO:0000313" key="1">
    <source>
        <dbReference type="EMBL" id="AGK04883.1"/>
    </source>
</evidence>
<name>M9XE74_MEIRD</name>
<protein>
    <submittedName>
        <fullName evidence="1">Uncharacterized protein</fullName>
    </submittedName>
</protein>
<dbReference type="AlphaFoldDB" id="M9XE74"/>
<organism evidence="1 2">
    <name type="scientific">Meiothermus ruber (strain ATCC 35948 / DSM 1279 / VKM B-1258 / 21)</name>
    <name type="common">Thermus ruber</name>
    <dbReference type="NCBI Taxonomy" id="504728"/>
    <lineage>
        <taxon>Bacteria</taxon>
        <taxon>Thermotogati</taxon>
        <taxon>Deinococcota</taxon>
        <taxon>Deinococci</taxon>
        <taxon>Thermales</taxon>
        <taxon>Thermaceae</taxon>
        <taxon>Meiothermus</taxon>
    </lineage>
</organism>
<dbReference type="EMBL" id="CP005385">
    <property type="protein sequence ID" value="AGK04883.1"/>
    <property type="molecule type" value="Genomic_DNA"/>
</dbReference>
<reference evidence="1 2" key="1">
    <citation type="submission" date="2013-04" db="EMBL/GenBank/DDBJ databases">
        <authorList>
            <person name="Chin J."/>
            <person name="Alexander D.H."/>
            <person name="Marks P."/>
            <person name="Korlach J."/>
            <person name="Clum A."/>
            <person name="Copeland A."/>
        </authorList>
    </citation>
    <scope>NUCLEOTIDE SEQUENCE [LARGE SCALE GENOMIC DNA]</scope>
    <source>
        <strain evidence="2">ATCC 35948 / DSM 1279 / VKM B-1258 / 21</strain>
    </source>
</reference>
<dbReference type="KEGG" id="mre:K649_07940"/>